<organism evidence="2">
    <name type="scientific">marine sediment metagenome</name>
    <dbReference type="NCBI Taxonomy" id="412755"/>
    <lineage>
        <taxon>unclassified sequences</taxon>
        <taxon>metagenomes</taxon>
        <taxon>ecological metagenomes</taxon>
    </lineage>
</organism>
<gene>
    <name evidence="2" type="ORF">S03H2_05568</name>
</gene>
<reference evidence="2" key="1">
    <citation type="journal article" date="2014" name="Front. Microbiol.">
        <title>High frequency of phylogenetically diverse reductive dehalogenase-homologous genes in deep subseafloor sedimentary metagenomes.</title>
        <authorList>
            <person name="Kawai M."/>
            <person name="Futagami T."/>
            <person name="Toyoda A."/>
            <person name="Takaki Y."/>
            <person name="Nishi S."/>
            <person name="Hori S."/>
            <person name="Arai W."/>
            <person name="Tsubouchi T."/>
            <person name="Morono Y."/>
            <person name="Uchiyama I."/>
            <person name="Ito T."/>
            <person name="Fujiyama A."/>
            <person name="Inagaki F."/>
            <person name="Takami H."/>
        </authorList>
    </citation>
    <scope>NUCLEOTIDE SEQUENCE</scope>
    <source>
        <strain evidence="2">Expedition CK06-06</strain>
    </source>
</reference>
<proteinExistence type="predicted"/>
<evidence type="ECO:0008006" key="3">
    <source>
        <dbReference type="Google" id="ProtNLM"/>
    </source>
</evidence>
<dbReference type="EMBL" id="BARU01002334">
    <property type="protein sequence ID" value="GAH26919.1"/>
    <property type="molecule type" value="Genomic_DNA"/>
</dbReference>
<dbReference type="InterPro" id="IPR016195">
    <property type="entry name" value="Pol/histidinol_Pase-like"/>
</dbReference>
<protein>
    <recommendedName>
        <fullName evidence="3">Polymerase/histidinol phosphatase N-terminal domain-containing protein</fullName>
    </recommendedName>
</protein>
<dbReference type="Gene3D" id="3.20.20.140">
    <property type="entry name" value="Metal-dependent hydrolases"/>
    <property type="match status" value="1"/>
</dbReference>
<evidence type="ECO:0000313" key="2">
    <source>
        <dbReference type="EMBL" id="GAH26919.1"/>
    </source>
</evidence>
<name>X1FBY6_9ZZZZ</name>
<feature type="region of interest" description="Disordered" evidence="1">
    <location>
        <begin position="1"/>
        <end position="30"/>
    </location>
</feature>
<sequence>MSGVDLHIHSTASDGRLSPEEVVRESAERG</sequence>
<comment type="caution">
    <text evidence="2">The sequence shown here is derived from an EMBL/GenBank/DDBJ whole genome shotgun (WGS) entry which is preliminary data.</text>
</comment>
<dbReference type="AlphaFoldDB" id="X1FBY6"/>
<feature type="non-terminal residue" evidence="2">
    <location>
        <position position="30"/>
    </location>
</feature>
<dbReference type="SUPFAM" id="SSF89550">
    <property type="entry name" value="PHP domain-like"/>
    <property type="match status" value="1"/>
</dbReference>
<evidence type="ECO:0000256" key="1">
    <source>
        <dbReference type="SAM" id="MobiDB-lite"/>
    </source>
</evidence>
<feature type="compositionally biased region" description="Basic and acidic residues" evidence="1">
    <location>
        <begin position="17"/>
        <end position="30"/>
    </location>
</feature>
<accession>X1FBY6</accession>